<feature type="domain" description="Ig-like" evidence="1">
    <location>
        <begin position="478"/>
        <end position="593"/>
    </location>
</feature>
<organism evidence="3 4">
    <name type="scientific">Labeo rohita</name>
    <name type="common">Indian major carp</name>
    <name type="synonym">Cyprinus rohita</name>
    <dbReference type="NCBI Taxonomy" id="84645"/>
    <lineage>
        <taxon>Eukaryota</taxon>
        <taxon>Metazoa</taxon>
        <taxon>Chordata</taxon>
        <taxon>Craniata</taxon>
        <taxon>Vertebrata</taxon>
        <taxon>Euteleostomi</taxon>
        <taxon>Actinopterygii</taxon>
        <taxon>Neopterygii</taxon>
        <taxon>Teleostei</taxon>
        <taxon>Ostariophysi</taxon>
        <taxon>Cypriniformes</taxon>
        <taxon>Cyprinidae</taxon>
        <taxon>Labeoninae</taxon>
        <taxon>Labeonini</taxon>
        <taxon>Labeo</taxon>
    </lineage>
</organism>
<protein>
    <submittedName>
        <fullName evidence="3">Transposon Tf2-9 polyprotein</fullName>
    </submittedName>
</protein>
<dbReference type="SMART" id="SM00409">
    <property type="entry name" value="IG"/>
    <property type="match status" value="1"/>
</dbReference>
<reference evidence="3 4" key="1">
    <citation type="submission" date="2022-01" db="EMBL/GenBank/DDBJ databases">
        <title>A high-quality chromosome-level genome assembly of rohu carp, Labeo rohita.</title>
        <authorList>
            <person name="Arick M.A. II"/>
            <person name="Hsu C.-Y."/>
            <person name="Magbanua Z."/>
            <person name="Pechanova O."/>
            <person name="Grover C."/>
            <person name="Miller E."/>
            <person name="Thrash A."/>
            <person name="Ezzel L."/>
            <person name="Alam S."/>
            <person name="Benzie J."/>
            <person name="Hamilton M."/>
            <person name="Karsi A."/>
            <person name="Lawrence M.L."/>
            <person name="Peterson D.G."/>
        </authorList>
    </citation>
    <scope>NUCLEOTIDE SEQUENCE [LARGE SCALE GENOMIC DNA]</scope>
    <source>
        <strain evidence="4">BAU-BD-2019</strain>
        <tissue evidence="3">Blood</tissue>
    </source>
</reference>
<dbReference type="Pfam" id="PF07686">
    <property type="entry name" value="V-set"/>
    <property type="match status" value="1"/>
</dbReference>
<dbReference type="PANTHER" id="PTHR37984">
    <property type="entry name" value="PROTEIN CBG26694"/>
    <property type="match status" value="1"/>
</dbReference>
<evidence type="ECO:0000313" key="3">
    <source>
        <dbReference type="EMBL" id="KAI2644989.1"/>
    </source>
</evidence>
<dbReference type="Pfam" id="PF00665">
    <property type="entry name" value="rve"/>
    <property type="match status" value="1"/>
</dbReference>
<dbReference type="InterPro" id="IPR043502">
    <property type="entry name" value="DNA/RNA_pol_sf"/>
</dbReference>
<feature type="domain" description="Integrase catalytic" evidence="2">
    <location>
        <begin position="316"/>
        <end position="486"/>
    </location>
</feature>
<dbReference type="PROSITE" id="PS50835">
    <property type="entry name" value="IG_LIKE"/>
    <property type="match status" value="1"/>
</dbReference>
<keyword evidence="4" id="KW-1185">Reference proteome</keyword>
<dbReference type="Proteomes" id="UP000830375">
    <property type="component" value="Unassembled WGS sequence"/>
</dbReference>
<dbReference type="InterPro" id="IPR001584">
    <property type="entry name" value="Integrase_cat-core"/>
</dbReference>
<gene>
    <name evidence="3" type="ORF">H4Q32_030572</name>
</gene>
<dbReference type="InterPro" id="IPR050951">
    <property type="entry name" value="Retrovirus_Pol_polyprotein"/>
</dbReference>
<dbReference type="Gene3D" id="3.30.70.270">
    <property type="match status" value="1"/>
</dbReference>
<evidence type="ECO:0000259" key="2">
    <source>
        <dbReference type="PROSITE" id="PS50994"/>
    </source>
</evidence>
<evidence type="ECO:0000313" key="4">
    <source>
        <dbReference type="Proteomes" id="UP000830375"/>
    </source>
</evidence>
<dbReference type="Gene3D" id="2.60.40.10">
    <property type="entry name" value="Immunoglobulins"/>
    <property type="match status" value="1"/>
</dbReference>
<dbReference type="PANTHER" id="PTHR37984:SF15">
    <property type="entry name" value="INTEGRASE CATALYTIC DOMAIN-CONTAINING PROTEIN"/>
    <property type="match status" value="1"/>
</dbReference>
<dbReference type="InterPro" id="IPR012337">
    <property type="entry name" value="RNaseH-like_sf"/>
</dbReference>
<proteinExistence type="predicted"/>
<dbReference type="SUPFAM" id="SSF53098">
    <property type="entry name" value="Ribonuclease H-like"/>
    <property type="match status" value="1"/>
</dbReference>
<dbReference type="InterPro" id="IPR013783">
    <property type="entry name" value="Ig-like_fold"/>
</dbReference>
<dbReference type="InterPro" id="IPR013106">
    <property type="entry name" value="Ig_V-set"/>
</dbReference>
<dbReference type="InterPro" id="IPR036179">
    <property type="entry name" value="Ig-like_dom_sf"/>
</dbReference>
<dbReference type="InterPro" id="IPR003599">
    <property type="entry name" value="Ig_sub"/>
</dbReference>
<comment type="caution">
    <text evidence="3">The sequence shown here is derived from an EMBL/GenBank/DDBJ whole genome shotgun (WGS) entry which is preliminary data.</text>
</comment>
<dbReference type="Gene3D" id="3.30.420.10">
    <property type="entry name" value="Ribonuclease H-like superfamily/Ribonuclease H"/>
    <property type="match status" value="1"/>
</dbReference>
<name>A0ABQ8L3H3_LABRO</name>
<evidence type="ECO:0000259" key="1">
    <source>
        <dbReference type="PROSITE" id="PS50835"/>
    </source>
</evidence>
<dbReference type="PROSITE" id="PS50994">
    <property type="entry name" value="INTEGRASE"/>
    <property type="match status" value="1"/>
</dbReference>
<dbReference type="SUPFAM" id="SSF56672">
    <property type="entry name" value="DNA/RNA polymerases"/>
    <property type="match status" value="1"/>
</dbReference>
<dbReference type="SUPFAM" id="SSF48726">
    <property type="entry name" value="Immunoglobulin"/>
    <property type="match status" value="1"/>
</dbReference>
<dbReference type="InterPro" id="IPR043128">
    <property type="entry name" value="Rev_trsase/Diguanyl_cyclase"/>
</dbReference>
<accession>A0ABQ8L3H3</accession>
<dbReference type="InterPro" id="IPR036397">
    <property type="entry name" value="RNaseH_sf"/>
</dbReference>
<sequence>MQVGKARLLWEEKDRRRENGLCLYRNPLLLLSFRFDYYGHPAPTPARRWLIQEPKSPLTPVVLGHPWLVLHNPRVAWGHNSITAWSDYCHSSCLLSACSSGEPVDLSGVPTEYSDLMEVFGLSNSPAVFQALVNDVLRDMSVPFLGYIVSSKGVRMDPDKIKAVVDWPTPDSRKVLQRFLGFANFYRCFIHNFSQPAAPLTTLTSTRATFRIQPFSAPILIAPDPSRQFVVEVDASEVGCIIPERLVVSTLTWEIESRVRTALEGESIVPCFWSNSKSGGLGMACEIQGFVLACSVCARGKISNRPPEGLLQPLSVPSRPWSHIVLDFVTALPPSQGNTVVLTMVDWFSKAAHFIPLPKLPSAKETAVTVVNHVFHIHSLPTDVVSDRGPQFISKFWREFCKLLGASVNLSFGFHPQSNCQTDQDLEKLVHAFITSTVDYCNGLLTGLPKKTIRQLQLVQNAVARILTRTRKSEHITPVLSYIVFTVLINKESVIGGSVVLPCSSNQHDLKLQDTDVHWRDKTDTIVYSIIKGNHSVEGQGPQYKNRAETFPDEYLRGNFSIKLTALTHADAGKYICYITNPSDSQKETVELIIKGL</sequence>
<dbReference type="EMBL" id="JACTAM010002367">
    <property type="protein sequence ID" value="KAI2644989.1"/>
    <property type="molecule type" value="Genomic_DNA"/>
</dbReference>
<dbReference type="InterPro" id="IPR007110">
    <property type="entry name" value="Ig-like_dom"/>
</dbReference>